<evidence type="ECO:0000313" key="2">
    <source>
        <dbReference type="Proteomes" id="UP000810252"/>
    </source>
</evidence>
<reference evidence="1" key="1">
    <citation type="submission" date="2020-10" db="EMBL/GenBank/DDBJ databases">
        <authorList>
            <person name="Gilroy R."/>
        </authorList>
    </citation>
    <scope>NUCLEOTIDE SEQUENCE</scope>
    <source>
        <strain evidence="1">20514</strain>
    </source>
</reference>
<sequence length="147" mass="16872">MGPWKDESQKKSKDLHVRLTATDMEIARRNCAVAGYRSMTRYVTAMLTRDLPRHRGCRPGADPFVPEWLGPEMKVLTQQVRGVAANYNQTVTVLNAMMHNIDDGRVRNLVMRRADRLNSMTKELIRLLHEIRDMVDELSGAEDDYAD</sequence>
<accession>A0A9D9EL30</accession>
<proteinExistence type="predicted"/>
<protein>
    <recommendedName>
        <fullName evidence="3">Mobilization protein</fullName>
    </recommendedName>
</protein>
<organism evidence="1 2">
    <name type="scientific">Candidatus Cryptobacteroides merdigallinarum</name>
    <dbReference type="NCBI Taxonomy" id="2840770"/>
    <lineage>
        <taxon>Bacteria</taxon>
        <taxon>Pseudomonadati</taxon>
        <taxon>Bacteroidota</taxon>
        <taxon>Bacteroidia</taxon>
        <taxon>Bacteroidales</taxon>
        <taxon>Candidatus Cryptobacteroides</taxon>
    </lineage>
</organism>
<gene>
    <name evidence="1" type="ORF">IAC29_07475</name>
</gene>
<reference evidence="1" key="2">
    <citation type="journal article" date="2021" name="PeerJ">
        <title>Extensive microbial diversity within the chicken gut microbiome revealed by metagenomics and culture.</title>
        <authorList>
            <person name="Gilroy R."/>
            <person name="Ravi A."/>
            <person name="Getino M."/>
            <person name="Pursley I."/>
            <person name="Horton D.L."/>
            <person name="Alikhan N.F."/>
            <person name="Baker D."/>
            <person name="Gharbi K."/>
            <person name="Hall N."/>
            <person name="Watson M."/>
            <person name="Adriaenssens E.M."/>
            <person name="Foster-Nyarko E."/>
            <person name="Jarju S."/>
            <person name="Secka A."/>
            <person name="Antonio M."/>
            <person name="Oren A."/>
            <person name="Chaudhuri R.R."/>
            <person name="La Ragione R."/>
            <person name="Hildebrand F."/>
            <person name="Pallen M.J."/>
        </authorList>
    </citation>
    <scope>NUCLEOTIDE SEQUENCE</scope>
    <source>
        <strain evidence="1">20514</strain>
    </source>
</reference>
<name>A0A9D9EL30_9BACT</name>
<dbReference type="EMBL" id="JADIMQ010000107">
    <property type="protein sequence ID" value="MBO8449092.1"/>
    <property type="molecule type" value="Genomic_DNA"/>
</dbReference>
<dbReference type="Proteomes" id="UP000810252">
    <property type="component" value="Unassembled WGS sequence"/>
</dbReference>
<evidence type="ECO:0000313" key="1">
    <source>
        <dbReference type="EMBL" id="MBO8449092.1"/>
    </source>
</evidence>
<comment type="caution">
    <text evidence="1">The sequence shown here is derived from an EMBL/GenBank/DDBJ whole genome shotgun (WGS) entry which is preliminary data.</text>
</comment>
<dbReference type="AlphaFoldDB" id="A0A9D9EL30"/>
<evidence type="ECO:0008006" key="3">
    <source>
        <dbReference type="Google" id="ProtNLM"/>
    </source>
</evidence>